<proteinExistence type="predicted"/>
<dbReference type="Pfam" id="PF07690">
    <property type="entry name" value="MFS_1"/>
    <property type="match status" value="1"/>
</dbReference>
<dbReference type="CDD" id="cd06173">
    <property type="entry name" value="MFS_MefA_like"/>
    <property type="match status" value="1"/>
</dbReference>
<dbReference type="PANTHER" id="PTHR23513:SF6">
    <property type="entry name" value="MAJOR FACILITATOR SUPERFAMILY ASSOCIATED DOMAIN-CONTAINING PROTEIN"/>
    <property type="match status" value="1"/>
</dbReference>
<reference evidence="7" key="1">
    <citation type="submission" date="2023-12" db="EMBL/GenBank/DDBJ databases">
        <title>'Antibacterial potential of Stenotrophomonas maltophilia cystic fibrosis isolates' (manuscript under preparation).</title>
        <authorList>
            <person name="Crisan C.V."/>
            <person name="Pettis M."/>
            <person name="Goldberg J.B."/>
        </authorList>
    </citation>
    <scope>NUCLEOTIDE SEQUENCE</scope>
    <source>
        <strain evidence="7">CCV129</strain>
    </source>
</reference>
<evidence type="ECO:0000256" key="3">
    <source>
        <dbReference type="ARBA" id="ARBA00022692"/>
    </source>
</evidence>
<comment type="caution">
    <text evidence="7">The sequence shown here is derived from an EMBL/GenBank/DDBJ whole genome shotgun (WGS) entry which is preliminary data.</text>
</comment>
<accession>A0AAJ2TIN5</accession>
<keyword evidence="2" id="KW-1003">Cell membrane</keyword>
<evidence type="ECO:0000256" key="4">
    <source>
        <dbReference type="ARBA" id="ARBA00022989"/>
    </source>
</evidence>
<feature type="transmembrane region" description="Helical" evidence="6">
    <location>
        <begin position="375"/>
        <end position="394"/>
    </location>
</feature>
<feature type="transmembrane region" description="Helical" evidence="6">
    <location>
        <begin position="12"/>
        <end position="36"/>
    </location>
</feature>
<dbReference type="PANTHER" id="PTHR23513">
    <property type="entry name" value="INTEGRAL MEMBRANE EFFLUX PROTEIN-RELATED"/>
    <property type="match status" value="1"/>
</dbReference>
<sequence>MIEVLRFPTFRNLFAAQVIALVGTGLATVALSLLAYDLAGAQAGQVLGTALAIKMVVYVLLAPMSGAVVPANLRKPVLIGLDLVRAAAALCLPFVNQIWQVYLLIALLQSASACFTPLFQSTIPEILKEERDYTRALSLSRLAYDLESLLSPALAAALLTLISFHGLFAGTSVGFVCSALLVVVTAFPFVAASPRKEGPYARAIRGMRIYLKTPRLKGLLALNLCAAAGGAMVFVNTVVVVRNVLGGAEAQVAWALAAFGGGSMLMALVLPKVLDRVPDRRVMLSAASMMLAVLTALGVTWWLTPSAIGWPLVLSGWALLGMSYAGLVTPGGRLLRRSAESTDLPFLFAAQFSLSHVCWLIAYPLAGTVGARLGMPVAVLALAVVACAGLLFAWRTWPANDPDAITHRHDDLPADHPHMQEHAHTEQGHSHRFVIDDNHTRWPG</sequence>
<dbReference type="GO" id="GO:0005886">
    <property type="term" value="C:plasma membrane"/>
    <property type="evidence" value="ECO:0007669"/>
    <property type="project" value="UniProtKB-SubCell"/>
</dbReference>
<feature type="transmembrane region" description="Helical" evidence="6">
    <location>
        <begin position="168"/>
        <end position="192"/>
    </location>
</feature>
<feature type="transmembrane region" description="Helical" evidence="6">
    <location>
        <begin position="252"/>
        <end position="270"/>
    </location>
</feature>
<feature type="transmembrane region" description="Helical" evidence="6">
    <location>
        <begin position="218"/>
        <end position="240"/>
    </location>
</feature>
<dbReference type="SUPFAM" id="SSF103473">
    <property type="entry name" value="MFS general substrate transporter"/>
    <property type="match status" value="1"/>
</dbReference>
<feature type="transmembrane region" description="Helical" evidence="6">
    <location>
        <begin position="344"/>
        <end position="363"/>
    </location>
</feature>
<dbReference type="AlphaFoldDB" id="A0AAJ2TIN5"/>
<feature type="transmembrane region" description="Helical" evidence="6">
    <location>
        <begin position="282"/>
        <end position="302"/>
    </location>
</feature>
<evidence type="ECO:0000256" key="6">
    <source>
        <dbReference type="SAM" id="Phobius"/>
    </source>
</evidence>
<evidence type="ECO:0000256" key="2">
    <source>
        <dbReference type="ARBA" id="ARBA00022475"/>
    </source>
</evidence>
<dbReference type="GO" id="GO:0022857">
    <property type="term" value="F:transmembrane transporter activity"/>
    <property type="evidence" value="ECO:0007669"/>
    <property type="project" value="InterPro"/>
</dbReference>
<evidence type="ECO:0000313" key="8">
    <source>
        <dbReference type="Proteomes" id="UP001288387"/>
    </source>
</evidence>
<dbReference type="Proteomes" id="UP001288387">
    <property type="component" value="Unassembled WGS sequence"/>
</dbReference>
<dbReference type="EMBL" id="JAXRVB010000001">
    <property type="protein sequence ID" value="MDZ5762953.1"/>
    <property type="molecule type" value="Genomic_DNA"/>
</dbReference>
<feature type="transmembrane region" description="Helical" evidence="6">
    <location>
        <begin position="308"/>
        <end position="332"/>
    </location>
</feature>
<name>A0AAJ2TIN5_STEMA</name>
<dbReference type="Gene3D" id="1.20.1250.20">
    <property type="entry name" value="MFS general substrate transporter like domains"/>
    <property type="match status" value="1"/>
</dbReference>
<keyword evidence="4 6" id="KW-1133">Transmembrane helix</keyword>
<dbReference type="InterPro" id="IPR011701">
    <property type="entry name" value="MFS"/>
</dbReference>
<gene>
    <name evidence="7" type="ORF">U4I38_00550</name>
</gene>
<evidence type="ECO:0000256" key="5">
    <source>
        <dbReference type="ARBA" id="ARBA00023136"/>
    </source>
</evidence>
<protein>
    <submittedName>
        <fullName evidence="7">MFS transporter</fullName>
    </submittedName>
</protein>
<evidence type="ECO:0000313" key="7">
    <source>
        <dbReference type="EMBL" id="MDZ5762953.1"/>
    </source>
</evidence>
<keyword evidence="5 6" id="KW-0472">Membrane</keyword>
<keyword evidence="3 6" id="KW-0812">Transmembrane</keyword>
<evidence type="ECO:0000256" key="1">
    <source>
        <dbReference type="ARBA" id="ARBA00004651"/>
    </source>
</evidence>
<organism evidence="7 8">
    <name type="scientific">Stenotrophomonas maltophilia</name>
    <name type="common">Pseudomonas maltophilia</name>
    <name type="synonym">Xanthomonas maltophilia</name>
    <dbReference type="NCBI Taxonomy" id="40324"/>
    <lineage>
        <taxon>Bacteria</taxon>
        <taxon>Pseudomonadati</taxon>
        <taxon>Pseudomonadota</taxon>
        <taxon>Gammaproteobacteria</taxon>
        <taxon>Lysobacterales</taxon>
        <taxon>Lysobacteraceae</taxon>
        <taxon>Stenotrophomonas</taxon>
        <taxon>Stenotrophomonas maltophilia group</taxon>
    </lineage>
</organism>
<comment type="subcellular location">
    <subcellularLocation>
        <location evidence="1">Cell membrane</location>
        <topology evidence="1">Multi-pass membrane protein</topology>
    </subcellularLocation>
</comment>
<dbReference type="InterPro" id="IPR036259">
    <property type="entry name" value="MFS_trans_sf"/>
</dbReference>
<dbReference type="RefSeq" id="WP_046984174.1">
    <property type="nucleotide sequence ID" value="NZ_CP090423.1"/>
</dbReference>